<dbReference type="STRING" id="1855912.LuPra_00530"/>
<dbReference type="AlphaFoldDB" id="A0A143PGI4"/>
<feature type="region of interest" description="Disordered" evidence="2">
    <location>
        <begin position="409"/>
        <end position="459"/>
    </location>
</feature>
<dbReference type="Gene3D" id="3.40.50.2000">
    <property type="entry name" value="Glycogen Phosphorylase B"/>
    <property type="match status" value="2"/>
</dbReference>
<evidence type="ECO:0000313" key="5">
    <source>
        <dbReference type="Proteomes" id="UP000076079"/>
    </source>
</evidence>
<keyword evidence="5" id="KW-1185">Reference proteome</keyword>
<reference evidence="4 5" key="1">
    <citation type="journal article" date="2016" name="Genome Announc.">
        <title>First Complete Genome Sequence of a Subdivision 6 Acidobacterium Strain.</title>
        <authorList>
            <person name="Huang S."/>
            <person name="Vieira S."/>
            <person name="Bunk B."/>
            <person name="Riedel T."/>
            <person name="Sproer C."/>
            <person name="Overmann J."/>
        </authorList>
    </citation>
    <scope>NUCLEOTIDE SEQUENCE [LARGE SCALE GENOMIC DNA]</scope>
    <source>
        <strain evidence="5">DSM 100886 HEG_-6_39</strain>
    </source>
</reference>
<dbReference type="PANTHER" id="PTHR46401">
    <property type="entry name" value="GLYCOSYLTRANSFERASE WBBK-RELATED"/>
    <property type="match status" value="1"/>
</dbReference>
<dbReference type="GO" id="GO:0016757">
    <property type="term" value="F:glycosyltransferase activity"/>
    <property type="evidence" value="ECO:0007669"/>
    <property type="project" value="InterPro"/>
</dbReference>
<keyword evidence="1 4" id="KW-0808">Transferase</keyword>
<dbReference type="Pfam" id="PF00534">
    <property type="entry name" value="Glycos_transf_1"/>
    <property type="match status" value="1"/>
</dbReference>
<dbReference type="PANTHER" id="PTHR46401:SF2">
    <property type="entry name" value="GLYCOSYLTRANSFERASE WBBK-RELATED"/>
    <property type="match status" value="1"/>
</dbReference>
<evidence type="ECO:0000259" key="3">
    <source>
        <dbReference type="Pfam" id="PF00534"/>
    </source>
</evidence>
<gene>
    <name evidence="4" type="ORF">LuPra_00530</name>
</gene>
<dbReference type="GO" id="GO:0009103">
    <property type="term" value="P:lipopolysaccharide biosynthetic process"/>
    <property type="evidence" value="ECO:0007669"/>
    <property type="project" value="TreeGrafter"/>
</dbReference>
<dbReference type="SUPFAM" id="SSF53756">
    <property type="entry name" value="UDP-Glycosyltransferase/glycogen phosphorylase"/>
    <property type="match status" value="1"/>
</dbReference>
<evidence type="ECO:0000256" key="1">
    <source>
        <dbReference type="ARBA" id="ARBA00022679"/>
    </source>
</evidence>
<dbReference type="InterPro" id="IPR001296">
    <property type="entry name" value="Glyco_trans_1"/>
</dbReference>
<dbReference type="Proteomes" id="UP000076079">
    <property type="component" value="Chromosome"/>
</dbReference>
<feature type="compositionally biased region" description="Basic residues" evidence="2">
    <location>
        <begin position="439"/>
        <end position="450"/>
    </location>
</feature>
<feature type="domain" description="Glycosyl transferase family 1" evidence="3">
    <location>
        <begin position="214"/>
        <end position="359"/>
    </location>
</feature>
<reference evidence="5" key="2">
    <citation type="submission" date="2016-04" db="EMBL/GenBank/DDBJ databases">
        <title>First Complete Genome Sequence of a Subdivision 6 Acidobacterium.</title>
        <authorList>
            <person name="Huang S."/>
            <person name="Vieira S."/>
            <person name="Bunk B."/>
            <person name="Riedel T."/>
            <person name="Sproeer C."/>
            <person name="Overmann J."/>
        </authorList>
    </citation>
    <scope>NUCLEOTIDE SEQUENCE [LARGE SCALE GENOMIC DNA]</scope>
    <source>
        <strain evidence="5">DSM 100886 HEG_-6_39</strain>
    </source>
</reference>
<accession>A0A143PGI4</accession>
<name>A0A143PGI4_LUTPR</name>
<proteinExistence type="predicted"/>
<evidence type="ECO:0000313" key="4">
    <source>
        <dbReference type="EMBL" id="AMY07363.1"/>
    </source>
</evidence>
<dbReference type="KEGG" id="abac:LuPra_00530"/>
<dbReference type="CDD" id="cd03801">
    <property type="entry name" value="GT4_PimA-like"/>
    <property type="match status" value="1"/>
</dbReference>
<sequence>MVQRYGADINGGAELHARYIAERLARKHEVEVLTTCAHDYVTWRNEYPAGEERLGPLLVRRFEVSRERDPDEFGRKSFAVFETPHSITDELAWLDAEGPTSPALVAHIKRHASSYDYLYFFSYRYHHAYHGVRAAADRAILVPTAERDPAIGLGIFPPIFRGVRAVMYNSHEERAMIHAVAGNEAVPGVVVGVGSEIPQNAVAERFRRTYDIRGPFVLYVGRIDENKGCRELFQFFQQYLFNQRRPLHLVLAGKALLPIPDHPLVRHVGFISDQDKYDALAGCEALIMPSFFESLSMVAIEAWALGKPVLANARCDVLQGQCLRSNAGLFYADYPEFAETLHILTSNRSLSQALGENGRTYFRDNYAWPVIDAKYDATLQQLRNAAPTPGAIEALPGWIARHRGTVPPGREILDALPAGPAPRPAATGPRTRPEGPPRGARRGMRQRRSGRPVATRQGR</sequence>
<dbReference type="EMBL" id="CP015136">
    <property type="protein sequence ID" value="AMY07363.1"/>
    <property type="molecule type" value="Genomic_DNA"/>
</dbReference>
<organism evidence="4 5">
    <name type="scientific">Luteitalea pratensis</name>
    <dbReference type="NCBI Taxonomy" id="1855912"/>
    <lineage>
        <taxon>Bacteria</taxon>
        <taxon>Pseudomonadati</taxon>
        <taxon>Acidobacteriota</taxon>
        <taxon>Vicinamibacteria</taxon>
        <taxon>Vicinamibacterales</taxon>
        <taxon>Vicinamibacteraceae</taxon>
        <taxon>Luteitalea</taxon>
    </lineage>
</organism>
<protein>
    <submittedName>
        <fullName evidence="4">Lipopolysaccharide 1,2-N-acetylglucosaminetransferase</fullName>
    </submittedName>
</protein>
<evidence type="ECO:0000256" key="2">
    <source>
        <dbReference type="SAM" id="MobiDB-lite"/>
    </source>
</evidence>